<protein>
    <recommendedName>
        <fullName evidence="1">DUF6589 domain-containing protein</fullName>
    </recommendedName>
</protein>
<keyword evidence="3" id="KW-1185">Reference proteome</keyword>
<accession>A0AAD7HVH5</accession>
<sequence length="236" mass="26944">MWNMDVLPYLALRTAIKAGDISRIEDLLPTLLFRFAGGSYPKYTIEMLELFQGLRREWPEKLRDYIKEFCWLFTRTGGVDSWLPFDLGQEENICQLPLDGTRRNNGVHGQGFSGDTGSAEGPVTYGKAVPNEYMRGSPWSPDKEKDVVKLAIHYASSQLHTFEVGRKLKTEHTPDVVTEGASNLKHLKTIETWFRRWTHARAVGEDWSEEDQDSILLEPLLATFQNSSEPEPEPDL</sequence>
<organism evidence="2 3">
    <name type="scientific">Mycena maculata</name>
    <dbReference type="NCBI Taxonomy" id="230809"/>
    <lineage>
        <taxon>Eukaryota</taxon>
        <taxon>Fungi</taxon>
        <taxon>Dikarya</taxon>
        <taxon>Basidiomycota</taxon>
        <taxon>Agaricomycotina</taxon>
        <taxon>Agaricomycetes</taxon>
        <taxon>Agaricomycetidae</taxon>
        <taxon>Agaricales</taxon>
        <taxon>Marasmiineae</taxon>
        <taxon>Mycenaceae</taxon>
        <taxon>Mycena</taxon>
    </lineage>
</organism>
<gene>
    <name evidence="2" type="ORF">DFH07DRAFT_782000</name>
</gene>
<evidence type="ECO:0000259" key="1">
    <source>
        <dbReference type="Pfam" id="PF20231"/>
    </source>
</evidence>
<evidence type="ECO:0000313" key="2">
    <source>
        <dbReference type="EMBL" id="KAJ7729257.1"/>
    </source>
</evidence>
<dbReference type="InterPro" id="IPR046496">
    <property type="entry name" value="DUF6589"/>
</dbReference>
<dbReference type="AlphaFoldDB" id="A0AAD7HVH5"/>
<comment type="caution">
    <text evidence="2">The sequence shown here is derived from an EMBL/GenBank/DDBJ whole genome shotgun (WGS) entry which is preliminary data.</text>
</comment>
<proteinExistence type="predicted"/>
<name>A0AAD7HVH5_9AGAR</name>
<dbReference type="Pfam" id="PF20231">
    <property type="entry name" value="DUF6589"/>
    <property type="match status" value="1"/>
</dbReference>
<dbReference type="EMBL" id="JARJLG010000199">
    <property type="protein sequence ID" value="KAJ7729257.1"/>
    <property type="molecule type" value="Genomic_DNA"/>
</dbReference>
<evidence type="ECO:0000313" key="3">
    <source>
        <dbReference type="Proteomes" id="UP001215280"/>
    </source>
</evidence>
<dbReference type="Proteomes" id="UP001215280">
    <property type="component" value="Unassembled WGS sequence"/>
</dbReference>
<reference evidence="2" key="1">
    <citation type="submission" date="2023-03" db="EMBL/GenBank/DDBJ databases">
        <title>Massive genome expansion in bonnet fungi (Mycena s.s.) driven by repeated elements and novel gene families across ecological guilds.</title>
        <authorList>
            <consortium name="Lawrence Berkeley National Laboratory"/>
            <person name="Harder C.B."/>
            <person name="Miyauchi S."/>
            <person name="Viragh M."/>
            <person name="Kuo A."/>
            <person name="Thoen E."/>
            <person name="Andreopoulos B."/>
            <person name="Lu D."/>
            <person name="Skrede I."/>
            <person name="Drula E."/>
            <person name="Henrissat B."/>
            <person name="Morin E."/>
            <person name="Kohler A."/>
            <person name="Barry K."/>
            <person name="LaButti K."/>
            <person name="Morin E."/>
            <person name="Salamov A."/>
            <person name="Lipzen A."/>
            <person name="Mereny Z."/>
            <person name="Hegedus B."/>
            <person name="Baldrian P."/>
            <person name="Stursova M."/>
            <person name="Weitz H."/>
            <person name="Taylor A."/>
            <person name="Grigoriev I.V."/>
            <person name="Nagy L.G."/>
            <person name="Martin F."/>
            <person name="Kauserud H."/>
        </authorList>
    </citation>
    <scope>NUCLEOTIDE SEQUENCE</scope>
    <source>
        <strain evidence="2">CBHHK188m</strain>
    </source>
</reference>
<feature type="domain" description="DUF6589" evidence="1">
    <location>
        <begin position="1"/>
        <end position="96"/>
    </location>
</feature>